<keyword evidence="9 10" id="KW-0472">Membrane</keyword>
<evidence type="ECO:0000256" key="6">
    <source>
        <dbReference type="ARBA" id="ARBA00022927"/>
    </source>
</evidence>
<keyword evidence="3 10" id="KW-0813">Transport</keyword>
<keyword evidence="5 10" id="KW-0812">Transmembrane</keyword>
<evidence type="ECO:0000256" key="4">
    <source>
        <dbReference type="ARBA" id="ARBA00022475"/>
    </source>
</evidence>
<evidence type="ECO:0000256" key="2">
    <source>
        <dbReference type="ARBA" id="ARBA00008445"/>
    </source>
</evidence>
<keyword evidence="7 10" id="KW-1133">Transmembrane helix</keyword>
<dbReference type="Pfam" id="PF03840">
    <property type="entry name" value="SecG"/>
    <property type="match status" value="1"/>
</dbReference>
<keyword evidence="12" id="KW-1185">Reference proteome</keyword>
<evidence type="ECO:0000313" key="11">
    <source>
        <dbReference type="EMBL" id="KQC86126.1"/>
    </source>
</evidence>
<name>A0AAW3JWC0_9FIRM</name>
<feature type="transmembrane region" description="Helical" evidence="10">
    <location>
        <begin position="58"/>
        <end position="81"/>
    </location>
</feature>
<dbReference type="Proteomes" id="UP000050833">
    <property type="component" value="Unassembled WGS sequence"/>
</dbReference>
<evidence type="ECO:0000256" key="10">
    <source>
        <dbReference type="RuleBase" id="RU365087"/>
    </source>
</evidence>
<keyword evidence="6 10" id="KW-0653">Protein transport</keyword>
<evidence type="ECO:0000256" key="8">
    <source>
        <dbReference type="ARBA" id="ARBA00023010"/>
    </source>
</evidence>
<proteinExistence type="inferred from homology"/>
<evidence type="ECO:0000256" key="1">
    <source>
        <dbReference type="ARBA" id="ARBA00004651"/>
    </source>
</evidence>
<gene>
    <name evidence="11" type="ORF">APZ18_02715</name>
</gene>
<dbReference type="GO" id="GO:0009306">
    <property type="term" value="P:protein secretion"/>
    <property type="evidence" value="ECO:0007669"/>
    <property type="project" value="UniProtKB-UniRule"/>
</dbReference>
<feature type="transmembrane region" description="Helical" evidence="10">
    <location>
        <begin position="6"/>
        <end position="26"/>
    </location>
</feature>
<dbReference type="EMBL" id="LLKB01000001">
    <property type="protein sequence ID" value="KQC86126.1"/>
    <property type="molecule type" value="Genomic_DNA"/>
</dbReference>
<comment type="subcellular location">
    <subcellularLocation>
        <location evidence="1 10">Cell membrane</location>
        <topology evidence="1 10">Multi-pass membrane protein</topology>
    </subcellularLocation>
</comment>
<dbReference type="PANTHER" id="PTHR34182:SF1">
    <property type="entry name" value="PROTEIN-EXPORT MEMBRANE PROTEIN SECG"/>
    <property type="match status" value="1"/>
</dbReference>
<dbReference type="PANTHER" id="PTHR34182">
    <property type="entry name" value="PROTEIN-EXPORT MEMBRANE PROTEIN SECG"/>
    <property type="match status" value="1"/>
</dbReference>
<protein>
    <recommendedName>
        <fullName evidence="10">Protein-export membrane protein SecG</fullName>
    </recommendedName>
</protein>
<organism evidence="11 12">
    <name type="scientific">Butyribacter intestini</name>
    <dbReference type="NCBI Taxonomy" id="1703332"/>
    <lineage>
        <taxon>Bacteria</taxon>
        <taxon>Bacillati</taxon>
        <taxon>Bacillota</taxon>
        <taxon>Clostridia</taxon>
        <taxon>Lachnospirales</taxon>
        <taxon>Lachnospiraceae</taxon>
        <taxon>Butyribacter</taxon>
    </lineage>
</organism>
<keyword evidence="4 10" id="KW-1003">Cell membrane</keyword>
<reference evidence="11 12" key="1">
    <citation type="submission" date="2015-10" db="EMBL/GenBank/DDBJ databases">
        <title>Butyribacter intestini gen. nov., sp. nov., a butyric acid-producing bacterium of the family Lachnospiraceae isolated from the human faeces.</title>
        <authorList>
            <person name="Zou Y."/>
            <person name="Xue W."/>
            <person name="Luo G."/>
            <person name="Lv M."/>
        </authorList>
    </citation>
    <scope>NUCLEOTIDE SEQUENCE [LARGE SCALE GENOMIC DNA]</scope>
    <source>
        <strain evidence="11 12">TF01-11</strain>
    </source>
</reference>
<dbReference type="InterPro" id="IPR004692">
    <property type="entry name" value="SecG"/>
</dbReference>
<dbReference type="GO" id="GO:0015450">
    <property type="term" value="F:protein-transporting ATPase activity"/>
    <property type="evidence" value="ECO:0007669"/>
    <property type="project" value="UniProtKB-UniRule"/>
</dbReference>
<comment type="function">
    <text evidence="10">Involved in protein export. Participates in an early event of protein translocation.</text>
</comment>
<accession>A0AAW3JWC0</accession>
<dbReference type="GO" id="GO:0005886">
    <property type="term" value="C:plasma membrane"/>
    <property type="evidence" value="ECO:0007669"/>
    <property type="project" value="UniProtKB-SubCell"/>
</dbReference>
<keyword evidence="8 10" id="KW-0811">Translocation</keyword>
<comment type="caution">
    <text evidence="11">The sequence shown here is derived from an EMBL/GenBank/DDBJ whole genome shotgun (WGS) entry which is preliminary data.</text>
</comment>
<dbReference type="NCBIfam" id="TIGR00810">
    <property type="entry name" value="secG"/>
    <property type="match status" value="1"/>
</dbReference>
<comment type="similarity">
    <text evidence="2 10">Belongs to the SecG family.</text>
</comment>
<evidence type="ECO:0000313" key="12">
    <source>
        <dbReference type="Proteomes" id="UP000050833"/>
    </source>
</evidence>
<evidence type="ECO:0000256" key="7">
    <source>
        <dbReference type="ARBA" id="ARBA00022989"/>
    </source>
</evidence>
<dbReference type="PRINTS" id="PR01651">
    <property type="entry name" value="SECGEXPORT"/>
</dbReference>
<dbReference type="GO" id="GO:0043952">
    <property type="term" value="P:protein transport by the Sec complex"/>
    <property type="evidence" value="ECO:0007669"/>
    <property type="project" value="TreeGrafter"/>
</dbReference>
<evidence type="ECO:0000256" key="9">
    <source>
        <dbReference type="ARBA" id="ARBA00023136"/>
    </source>
</evidence>
<sequence>MIKTIHGILLILYIIVCVALTVVVILQEGKQAGLTGAISGAAESYWGKNKGRSMEGGLVVATRVLAVLFVLISLLLNLSIFS</sequence>
<evidence type="ECO:0000256" key="5">
    <source>
        <dbReference type="ARBA" id="ARBA00022692"/>
    </source>
</evidence>
<dbReference type="RefSeq" id="WP_055941376.1">
    <property type="nucleotide sequence ID" value="NZ_DBGBRS010000179.1"/>
</dbReference>
<evidence type="ECO:0000256" key="3">
    <source>
        <dbReference type="ARBA" id="ARBA00022448"/>
    </source>
</evidence>
<dbReference type="GO" id="GO:0065002">
    <property type="term" value="P:intracellular protein transmembrane transport"/>
    <property type="evidence" value="ECO:0007669"/>
    <property type="project" value="TreeGrafter"/>
</dbReference>
<dbReference type="AlphaFoldDB" id="A0AAW3JWC0"/>